<sequence>MTRTMTPSPTFDFEDEKFKAPPSKLLPWCQMINPTLHLDGLKPYGLAIKLDQAKASGFTPDENWQPVEHEFSTGETKTLLMTTTPRMLIVRRGPLCVKDRISGDILGRFSDFSEEYKADRPKYKTFTRYLIFLVGQDQKLLHQTPLRLTLSGSVGAGFGIAYRSSKMGELTGFTAELEQAYADFRGQVFSAKGPLFHAHGIFCPTFEAVEKGIGSNTAWVADTIDYEHPTSSNLADYMIPSNSEESNLICETFEDYKDFGQEIIKVEAQTREASTPTNPVNNQAYVYEDEFEYPEPPY</sequence>
<dbReference type="eggNOG" id="COG3170">
    <property type="taxonomic scope" value="Bacteria"/>
</dbReference>
<accession>K9TPN6</accession>
<keyword evidence="3" id="KW-1185">Reference proteome</keyword>
<dbReference type="HOGENOM" id="CLU_962002_0_0_3"/>
<name>K9TPN6_9CYAN</name>
<organism evidence="2 3">
    <name type="scientific">Oscillatoria acuminata PCC 6304</name>
    <dbReference type="NCBI Taxonomy" id="56110"/>
    <lineage>
        <taxon>Bacteria</taxon>
        <taxon>Bacillati</taxon>
        <taxon>Cyanobacteriota</taxon>
        <taxon>Cyanophyceae</taxon>
        <taxon>Oscillatoriophycideae</taxon>
        <taxon>Oscillatoriales</taxon>
        <taxon>Oscillatoriaceae</taxon>
        <taxon>Oscillatoria</taxon>
    </lineage>
</organism>
<dbReference type="InterPro" id="IPR045414">
    <property type="entry name" value="DUF5895"/>
</dbReference>
<evidence type="ECO:0000259" key="1">
    <source>
        <dbReference type="Pfam" id="PF19247"/>
    </source>
</evidence>
<dbReference type="AlphaFoldDB" id="K9TPN6"/>
<reference evidence="2 3" key="1">
    <citation type="submission" date="2012-06" db="EMBL/GenBank/DDBJ databases">
        <title>Finished chromosome of genome of Oscillatoria acuminata PCC 6304.</title>
        <authorList>
            <consortium name="US DOE Joint Genome Institute"/>
            <person name="Gugger M."/>
            <person name="Coursin T."/>
            <person name="Rippka R."/>
            <person name="Tandeau De Marsac N."/>
            <person name="Huntemann M."/>
            <person name="Wei C.-L."/>
            <person name="Han J."/>
            <person name="Detter J.C."/>
            <person name="Han C."/>
            <person name="Tapia R."/>
            <person name="Davenport K."/>
            <person name="Daligault H."/>
            <person name="Erkkila T."/>
            <person name="Gu W."/>
            <person name="Munk A.C.C."/>
            <person name="Teshima H."/>
            <person name="Xu Y."/>
            <person name="Chain P."/>
            <person name="Chen A."/>
            <person name="Krypides N."/>
            <person name="Mavromatis K."/>
            <person name="Markowitz V."/>
            <person name="Szeto E."/>
            <person name="Ivanova N."/>
            <person name="Mikhailova N."/>
            <person name="Ovchinnikova G."/>
            <person name="Pagani I."/>
            <person name="Pati A."/>
            <person name="Goodwin L."/>
            <person name="Peters L."/>
            <person name="Pitluck S."/>
            <person name="Woyke T."/>
            <person name="Kerfeld C."/>
        </authorList>
    </citation>
    <scope>NUCLEOTIDE SEQUENCE [LARGE SCALE GENOMIC DNA]</scope>
    <source>
        <strain evidence="2 3">PCC 6304</strain>
    </source>
</reference>
<evidence type="ECO:0000313" key="3">
    <source>
        <dbReference type="Proteomes" id="UP000010367"/>
    </source>
</evidence>
<dbReference type="RefSeq" id="WP_015150975.1">
    <property type="nucleotide sequence ID" value="NC_019693.1"/>
</dbReference>
<dbReference type="STRING" id="56110.Oscil6304_4852"/>
<dbReference type="PATRIC" id="fig|56110.3.peg.5907"/>
<dbReference type="Pfam" id="PF19247">
    <property type="entry name" value="DUF5895"/>
    <property type="match status" value="1"/>
</dbReference>
<dbReference type="EMBL" id="CP003607">
    <property type="protein sequence ID" value="AFY84358.1"/>
    <property type="molecule type" value="Genomic_DNA"/>
</dbReference>
<dbReference type="InParanoid" id="K9TPN6"/>
<protein>
    <recommendedName>
        <fullName evidence="1">DUF5895 domain-containing protein</fullName>
    </recommendedName>
</protein>
<gene>
    <name evidence="2" type="ORF">Oscil6304_4852</name>
</gene>
<proteinExistence type="predicted"/>
<dbReference type="Proteomes" id="UP000010367">
    <property type="component" value="Chromosome"/>
</dbReference>
<feature type="domain" description="DUF5895" evidence="1">
    <location>
        <begin position="12"/>
        <end position="163"/>
    </location>
</feature>
<dbReference type="KEGG" id="oac:Oscil6304_4852"/>
<evidence type="ECO:0000313" key="2">
    <source>
        <dbReference type="EMBL" id="AFY84358.1"/>
    </source>
</evidence>